<dbReference type="EMBL" id="AP014959">
    <property type="protein sequence ID" value="BAS82500.1"/>
    <property type="molecule type" value="Genomic_DNA"/>
</dbReference>
<sequence>MASALTNCWAISRSSQRGSKNNSSDGSFMVPARNHNRINRKHLLLREKDASTGWQITKAATENSTNAVHTPMKTKWWEKNMKSCNMKNIESQDDFDKQLLLASDKLTVVHFFSPSCGACKALHPKIYKIKDALKRHGVQLENLGPDKGLEKSELQNSDIDASYNMDGGVGAVVPNNE</sequence>
<dbReference type="SUPFAM" id="SSF52833">
    <property type="entry name" value="Thioredoxin-like"/>
    <property type="match status" value="1"/>
</dbReference>
<feature type="domain" description="Thioredoxin" evidence="3">
    <location>
        <begin position="91"/>
        <end position="142"/>
    </location>
</feature>
<dbReference type="Gramene" id="Os03t0168500-00">
    <property type="protein sequence ID" value="Os03t0168500-00"/>
    <property type="gene ID" value="Os03g0168500"/>
</dbReference>
<keyword evidence="5" id="KW-1185">Reference proteome</keyword>
<evidence type="ECO:0000313" key="4">
    <source>
        <dbReference type="EMBL" id="BAS82500.1"/>
    </source>
</evidence>
<dbReference type="InterPro" id="IPR036249">
    <property type="entry name" value="Thioredoxin-like_sf"/>
</dbReference>
<dbReference type="Proteomes" id="UP000059680">
    <property type="component" value="Chromosome 3"/>
</dbReference>
<name>A0A0P0VTI6_ORYSJ</name>
<dbReference type="AlphaFoldDB" id="A0A0P0VTI6"/>
<dbReference type="OMA" id="QFLMVNC"/>
<dbReference type="Pfam" id="PF00085">
    <property type="entry name" value="Thioredoxin"/>
    <property type="match status" value="1"/>
</dbReference>
<dbReference type="GO" id="GO:0009507">
    <property type="term" value="C:chloroplast"/>
    <property type="evidence" value="ECO:0007669"/>
    <property type="project" value="UniProtKB-ARBA"/>
</dbReference>
<comment type="similarity">
    <text evidence="1">Belongs to the thioredoxin family.</text>
</comment>
<protein>
    <submittedName>
        <fullName evidence="4">Os03g0168500 protein</fullName>
    </submittedName>
</protein>
<gene>
    <name evidence="4" type="ordered locus">Os03g0168500</name>
    <name evidence="4" type="ORF">OSNPB_030168500</name>
</gene>
<evidence type="ECO:0000259" key="3">
    <source>
        <dbReference type="Pfam" id="PF00085"/>
    </source>
</evidence>
<reference evidence="4 5" key="2">
    <citation type="journal article" date="2013" name="Plant Cell Physiol.">
        <title>Rice Annotation Project Database (RAP-DB): an integrative and interactive database for rice genomics.</title>
        <authorList>
            <person name="Sakai H."/>
            <person name="Lee S.S."/>
            <person name="Tanaka T."/>
            <person name="Numa H."/>
            <person name="Kim J."/>
            <person name="Kawahara Y."/>
            <person name="Wakimoto H."/>
            <person name="Yang C.C."/>
            <person name="Iwamoto M."/>
            <person name="Abe T."/>
            <person name="Yamada Y."/>
            <person name="Muto A."/>
            <person name="Inokuchi H."/>
            <person name="Ikemura T."/>
            <person name="Matsumoto T."/>
            <person name="Sasaki T."/>
            <person name="Itoh T."/>
        </authorList>
    </citation>
    <scope>NUCLEOTIDE SEQUENCE [LARGE SCALE GENOMIC DNA]</scope>
    <source>
        <strain evidence="5">cv. Nipponbare</strain>
    </source>
</reference>
<dbReference type="eggNOG" id="KOG0907">
    <property type="taxonomic scope" value="Eukaryota"/>
</dbReference>
<evidence type="ECO:0000256" key="1">
    <source>
        <dbReference type="ARBA" id="ARBA00008987"/>
    </source>
</evidence>
<dbReference type="SMR" id="A0A0P0VTI6"/>
<evidence type="ECO:0000313" key="5">
    <source>
        <dbReference type="Proteomes" id="UP000059680"/>
    </source>
</evidence>
<proteinExistence type="inferred from homology"/>
<dbReference type="PANTHER" id="PTHR43601:SF35">
    <property type="entry name" value="THIOREDOXIN DOMAIN-CONTAINING PROTEIN"/>
    <property type="match status" value="1"/>
</dbReference>
<dbReference type="PANTHER" id="PTHR43601">
    <property type="entry name" value="THIOREDOXIN, MITOCHONDRIAL"/>
    <property type="match status" value="1"/>
</dbReference>
<reference evidence="4 5" key="3">
    <citation type="journal article" date="2013" name="Rice">
        <title>Improvement of the Oryza sativa Nipponbare reference genome using next generation sequence and optical map data.</title>
        <authorList>
            <person name="Kawahara Y."/>
            <person name="de la Bastide M."/>
            <person name="Hamilton J.P."/>
            <person name="Kanamori H."/>
            <person name="McCombie W.R."/>
            <person name="Ouyang S."/>
            <person name="Schwartz D.C."/>
            <person name="Tanaka T."/>
            <person name="Wu J."/>
            <person name="Zhou S."/>
            <person name="Childs K.L."/>
            <person name="Davidson R.M."/>
            <person name="Lin H."/>
            <person name="Quesada-Ocampo L."/>
            <person name="Vaillancourt B."/>
            <person name="Sakai H."/>
            <person name="Lee S.S."/>
            <person name="Kim J."/>
            <person name="Numa H."/>
            <person name="Itoh T."/>
            <person name="Buell C.R."/>
            <person name="Matsumoto T."/>
        </authorList>
    </citation>
    <scope>NUCLEOTIDE SEQUENCE [LARGE SCALE GENOMIC DNA]</scope>
    <source>
        <strain evidence="5">cv. Nipponbare</strain>
    </source>
</reference>
<dbReference type="InParanoid" id="A0A0P0VTI6"/>
<keyword evidence="2" id="KW-0676">Redox-active center</keyword>
<dbReference type="PaxDb" id="39947-A0A0P0VTI6"/>
<evidence type="ECO:0000256" key="2">
    <source>
        <dbReference type="ARBA" id="ARBA00023284"/>
    </source>
</evidence>
<dbReference type="FunCoup" id="A0A0P0VTI6">
    <property type="interactions" value="6"/>
</dbReference>
<organism evidence="4 5">
    <name type="scientific">Oryza sativa subsp. japonica</name>
    <name type="common">Rice</name>
    <dbReference type="NCBI Taxonomy" id="39947"/>
    <lineage>
        <taxon>Eukaryota</taxon>
        <taxon>Viridiplantae</taxon>
        <taxon>Streptophyta</taxon>
        <taxon>Embryophyta</taxon>
        <taxon>Tracheophyta</taxon>
        <taxon>Spermatophyta</taxon>
        <taxon>Magnoliopsida</taxon>
        <taxon>Liliopsida</taxon>
        <taxon>Poales</taxon>
        <taxon>Poaceae</taxon>
        <taxon>BOP clade</taxon>
        <taxon>Oryzoideae</taxon>
        <taxon>Oryzeae</taxon>
        <taxon>Oryzinae</taxon>
        <taxon>Oryza</taxon>
        <taxon>Oryza sativa</taxon>
    </lineage>
</organism>
<dbReference type="InterPro" id="IPR013766">
    <property type="entry name" value="Thioredoxin_domain"/>
</dbReference>
<dbReference type="CDD" id="cd02947">
    <property type="entry name" value="TRX_family"/>
    <property type="match status" value="1"/>
</dbReference>
<dbReference type="Gene3D" id="3.40.30.10">
    <property type="entry name" value="Glutaredoxin"/>
    <property type="match status" value="1"/>
</dbReference>
<dbReference type="STRING" id="39947.A0A0P0VTI6"/>
<reference evidence="5" key="1">
    <citation type="journal article" date="2005" name="Nature">
        <title>The map-based sequence of the rice genome.</title>
        <authorList>
            <consortium name="International rice genome sequencing project (IRGSP)"/>
            <person name="Matsumoto T."/>
            <person name="Wu J."/>
            <person name="Kanamori H."/>
            <person name="Katayose Y."/>
            <person name="Fujisawa M."/>
            <person name="Namiki N."/>
            <person name="Mizuno H."/>
            <person name="Yamamoto K."/>
            <person name="Antonio B.A."/>
            <person name="Baba T."/>
            <person name="Sakata K."/>
            <person name="Nagamura Y."/>
            <person name="Aoki H."/>
            <person name="Arikawa K."/>
            <person name="Arita K."/>
            <person name="Bito T."/>
            <person name="Chiden Y."/>
            <person name="Fujitsuka N."/>
            <person name="Fukunaka R."/>
            <person name="Hamada M."/>
            <person name="Harada C."/>
            <person name="Hayashi A."/>
            <person name="Hijishita S."/>
            <person name="Honda M."/>
            <person name="Hosokawa S."/>
            <person name="Ichikawa Y."/>
            <person name="Idonuma A."/>
            <person name="Iijima M."/>
            <person name="Ikeda M."/>
            <person name="Ikeno M."/>
            <person name="Ito K."/>
            <person name="Ito S."/>
            <person name="Ito T."/>
            <person name="Ito Y."/>
            <person name="Ito Y."/>
            <person name="Iwabuchi A."/>
            <person name="Kamiya K."/>
            <person name="Karasawa W."/>
            <person name="Kurita K."/>
            <person name="Katagiri S."/>
            <person name="Kikuta A."/>
            <person name="Kobayashi H."/>
            <person name="Kobayashi N."/>
            <person name="Machita K."/>
            <person name="Maehara T."/>
            <person name="Masukawa M."/>
            <person name="Mizubayashi T."/>
            <person name="Mukai Y."/>
            <person name="Nagasaki H."/>
            <person name="Nagata Y."/>
            <person name="Naito S."/>
            <person name="Nakashima M."/>
            <person name="Nakama Y."/>
            <person name="Nakamichi Y."/>
            <person name="Nakamura M."/>
            <person name="Meguro A."/>
            <person name="Negishi M."/>
            <person name="Ohta I."/>
            <person name="Ohta T."/>
            <person name="Okamoto M."/>
            <person name="Ono N."/>
            <person name="Saji S."/>
            <person name="Sakaguchi M."/>
            <person name="Sakai K."/>
            <person name="Shibata M."/>
            <person name="Shimokawa T."/>
            <person name="Song J."/>
            <person name="Takazaki Y."/>
            <person name="Terasawa K."/>
            <person name="Tsugane M."/>
            <person name="Tsuji K."/>
            <person name="Ueda S."/>
            <person name="Waki K."/>
            <person name="Yamagata H."/>
            <person name="Yamamoto M."/>
            <person name="Yamamoto S."/>
            <person name="Yamane H."/>
            <person name="Yoshiki S."/>
            <person name="Yoshihara R."/>
            <person name="Yukawa K."/>
            <person name="Zhong H."/>
            <person name="Yano M."/>
            <person name="Yuan Q."/>
            <person name="Ouyang S."/>
            <person name="Liu J."/>
            <person name="Jones K.M."/>
            <person name="Gansberger K."/>
            <person name="Moffat K."/>
            <person name="Hill J."/>
            <person name="Bera J."/>
            <person name="Fadrosh D."/>
            <person name="Jin S."/>
            <person name="Johri S."/>
            <person name="Kim M."/>
            <person name="Overton L."/>
            <person name="Reardon M."/>
            <person name="Tsitrin T."/>
            <person name="Vuong H."/>
            <person name="Weaver B."/>
            <person name="Ciecko A."/>
            <person name="Tallon L."/>
            <person name="Jackson J."/>
            <person name="Pai G."/>
            <person name="Aken S.V."/>
            <person name="Utterback T."/>
            <person name="Reidmuller S."/>
            <person name="Feldblyum T."/>
            <person name="Hsiao J."/>
            <person name="Zismann V."/>
            <person name="Iobst S."/>
            <person name="de Vazeille A.R."/>
            <person name="Buell C.R."/>
            <person name="Ying K."/>
            <person name="Li Y."/>
            <person name="Lu T."/>
            <person name="Huang Y."/>
            <person name="Zhao Q."/>
            <person name="Feng Q."/>
            <person name="Zhang L."/>
            <person name="Zhu J."/>
            <person name="Weng Q."/>
            <person name="Mu J."/>
            <person name="Lu Y."/>
            <person name="Fan D."/>
            <person name="Liu Y."/>
            <person name="Guan J."/>
            <person name="Zhang Y."/>
            <person name="Yu S."/>
            <person name="Liu X."/>
            <person name="Zhang Y."/>
            <person name="Hong G."/>
            <person name="Han B."/>
            <person name="Choisne N."/>
            <person name="Demange N."/>
            <person name="Orjeda G."/>
            <person name="Samain S."/>
            <person name="Cattolico L."/>
            <person name="Pelletier E."/>
            <person name="Couloux A."/>
            <person name="Segurens B."/>
            <person name="Wincker P."/>
            <person name="D'Hont A."/>
            <person name="Scarpelli C."/>
            <person name="Weissenbach J."/>
            <person name="Salanoubat M."/>
            <person name="Quetier F."/>
            <person name="Yu Y."/>
            <person name="Kim H.R."/>
            <person name="Rambo T."/>
            <person name="Currie J."/>
            <person name="Collura K."/>
            <person name="Luo M."/>
            <person name="Yang T."/>
            <person name="Ammiraju J.S.S."/>
            <person name="Engler F."/>
            <person name="Soderlund C."/>
            <person name="Wing R.A."/>
            <person name="Palmer L.E."/>
            <person name="de la Bastide M."/>
            <person name="Spiegel L."/>
            <person name="Nascimento L."/>
            <person name="Zutavern T."/>
            <person name="O'Shaughnessy A."/>
            <person name="Dike S."/>
            <person name="Dedhia N."/>
            <person name="Preston R."/>
            <person name="Balija V."/>
            <person name="McCombie W.R."/>
            <person name="Chow T."/>
            <person name="Chen H."/>
            <person name="Chung M."/>
            <person name="Chen C."/>
            <person name="Shaw J."/>
            <person name="Wu H."/>
            <person name="Hsiao K."/>
            <person name="Chao Y."/>
            <person name="Chu M."/>
            <person name="Cheng C."/>
            <person name="Hour A."/>
            <person name="Lee P."/>
            <person name="Lin S."/>
            <person name="Lin Y."/>
            <person name="Liou J."/>
            <person name="Liu S."/>
            <person name="Hsing Y."/>
            <person name="Raghuvanshi S."/>
            <person name="Mohanty A."/>
            <person name="Bharti A.K."/>
            <person name="Gaur A."/>
            <person name="Gupta V."/>
            <person name="Kumar D."/>
            <person name="Ravi V."/>
            <person name="Vij S."/>
            <person name="Kapur A."/>
            <person name="Khurana P."/>
            <person name="Khurana P."/>
            <person name="Khurana J.P."/>
            <person name="Tyagi A.K."/>
            <person name="Gaikwad K."/>
            <person name="Singh A."/>
            <person name="Dalal V."/>
            <person name="Srivastava S."/>
            <person name="Dixit A."/>
            <person name="Pal A.K."/>
            <person name="Ghazi I.A."/>
            <person name="Yadav M."/>
            <person name="Pandit A."/>
            <person name="Bhargava A."/>
            <person name="Sureshbabu K."/>
            <person name="Batra K."/>
            <person name="Sharma T.R."/>
            <person name="Mohapatra T."/>
            <person name="Singh N.K."/>
            <person name="Messing J."/>
            <person name="Nelson A.B."/>
            <person name="Fuks G."/>
            <person name="Kavchok S."/>
            <person name="Keizer G."/>
            <person name="Linton E."/>
            <person name="Llaca V."/>
            <person name="Song R."/>
            <person name="Tanyolac B."/>
            <person name="Young S."/>
            <person name="Ho-Il K."/>
            <person name="Hahn J.H."/>
            <person name="Sangsakoo G."/>
            <person name="Vanavichit A."/>
            <person name="de Mattos Luiz.A.T."/>
            <person name="Zimmer P.D."/>
            <person name="Malone G."/>
            <person name="Dellagostin O."/>
            <person name="de Oliveira A.C."/>
            <person name="Bevan M."/>
            <person name="Bancroft I."/>
            <person name="Minx P."/>
            <person name="Cordum H."/>
            <person name="Wilson R."/>
            <person name="Cheng Z."/>
            <person name="Jin W."/>
            <person name="Jiang J."/>
            <person name="Leong S.A."/>
            <person name="Iwama H."/>
            <person name="Gojobori T."/>
            <person name="Itoh T."/>
            <person name="Niimura Y."/>
            <person name="Fujii Y."/>
            <person name="Habara T."/>
            <person name="Sakai H."/>
            <person name="Sato Y."/>
            <person name="Wilson G."/>
            <person name="Kumar K."/>
            <person name="McCouch S."/>
            <person name="Juretic N."/>
            <person name="Hoen D."/>
            <person name="Wright S."/>
            <person name="Bruskiewich R."/>
            <person name="Bureau T."/>
            <person name="Miyao A."/>
            <person name="Hirochika H."/>
            <person name="Nishikawa T."/>
            <person name="Kadowaki K."/>
            <person name="Sugiura M."/>
            <person name="Burr B."/>
            <person name="Sasaki T."/>
        </authorList>
    </citation>
    <scope>NUCLEOTIDE SEQUENCE [LARGE SCALE GENOMIC DNA]</scope>
    <source>
        <strain evidence="5">cv. Nipponbare</strain>
    </source>
</reference>
<accession>A0A0P0VTI6</accession>